<dbReference type="PROSITE" id="PS51192">
    <property type="entry name" value="HELICASE_ATP_BIND_1"/>
    <property type="match status" value="1"/>
</dbReference>
<feature type="region of interest" description="Disordered" evidence="7">
    <location>
        <begin position="368"/>
        <end position="440"/>
    </location>
</feature>
<dbReference type="InterPro" id="IPR014014">
    <property type="entry name" value="RNA_helicase_DEAD_Q_motif"/>
</dbReference>
<dbReference type="PROSITE" id="PS51195">
    <property type="entry name" value="Q_MOTIF"/>
    <property type="match status" value="1"/>
</dbReference>
<evidence type="ECO:0000259" key="10">
    <source>
        <dbReference type="PROSITE" id="PS51195"/>
    </source>
</evidence>
<keyword evidence="2" id="KW-0378">Hydrolase</keyword>
<keyword evidence="4" id="KW-0067">ATP-binding</keyword>
<evidence type="ECO:0000256" key="5">
    <source>
        <dbReference type="ARBA" id="ARBA00038437"/>
    </source>
</evidence>
<feature type="compositionally biased region" description="Basic and acidic residues" evidence="7">
    <location>
        <begin position="412"/>
        <end position="426"/>
    </location>
</feature>
<dbReference type="GO" id="GO:0005829">
    <property type="term" value="C:cytosol"/>
    <property type="evidence" value="ECO:0007669"/>
    <property type="project" value="TreeGrafter"/>
</dbReference>
<evidence type="ECO:0000313" key="12">
    <source>
        <dbReference type="Proteomes" id="UP000229498"/>
    </source>
</evidence>
<dbReference type="InterPro" id="IPR001650">
    <property type="entry name" value="Helicase_C-like"/>
</dbReference>
<dbReference type="Pfam" id="PF00271">
    <property type="entry name" value="Helicase_C"/>
    <property type="match status" value="1"/>
</dbReference>
<evidence type="ECO:0000256" key="3">
    <source>
        <dbReference type="ARBA" id="ARBA00022806"/>
    </source>
</evidence>
<dbReference type="SMART" id="SM00490">
    <property type="entry name" value="HELICc"/>
    <property type="match status" value="1"/>
</dbReference>
<proteinExistence type="inferred from homology"/>
<comment type="similarity">
    <text evidence="5">Belongs to the DEAD box helicase family.</text>
</comment>
<dbReference type="EMBL" id="PHIG01000064">
    <property type="protein sequence ID" value="PJK27419.1"/>
    <property type="molecule type" value="Genomic_DNA"/>
</dbReference>
<dbReference type="Proteomes" id="UP000229498">
    <property type="component" value="Unassembled WGS sequence"/>
</dbReference>
<dbReference type="Gene3D" id="3.40.50.300">
    <property type="entry name" value="P-loop containing nucleotide triphosphate hydrolases"/>
    <property type="match status" value="2"/>
</dbReference>
<dbReference type="InterPro" id="IPR014001">
    <property type="entry name" value="Helicase_ATP-bd"/>
</dbReference>
<feature type="compositionally biased region" description="Basic residues" evidence="7">
    <location>
        <begin position="431"/>
        <end position="440"/>
    </location>
</feature>
<evidence type="ECO:0000256" key="6">
    <source>
        <dbReference type="PROSITE-ProRule" id="PRU00552"/>
    </source>
</evidence>
<evidence type="ECO:0000256" key="4">
    <source>
        <dbReference type="ARBA" id="ARBA00022840"/>
    </source>
</evidence>
<dbReference type="SUPFAM" id="SSF52540">
    <property type="entry name" value="P-loop containing nucleoside triphosphate hydrolases"/>
    <property type="match status" value="1"/>
</dbReference>
<dbReference type="CDD" id="cd00268">
    <property type="entry name" value="DEADc"/>
    <property type="match status" value="1"/>
</dbReference>
<accession>A0A2M9FVG7</accession>
<dbReference type="GO" id="GO:0003724">
    <property type="term" value="F:RNA helicase activity"/>
    <property type="evidence" value="ECO:0007669"/>
    <property type="project" value="InterPro"/>
</dbReference>
<gene>
    <name evidence="11" type="ORF">CVT23_22360</name>
</gene>
<dbReference type="AlphaFoldDB" id="A0A2M9FVG7"/>
<evidence type="ECO:0000256" key="1">
    <source>
        <dbReference type="ARBA" id="ARBA00022741"/>
    </source>
</evidence>
<dbReference type="GO" id="GO:0003676">
    <property type="term" value="F:nucleic acid binding"/>
    <property type="evidence" value="ECO:0007669"/>
    <property type="project" value="InterPro"/>
</dbReference>
<feature type="short sequence motif" description="Q motif" evidence="6">
    <location>
        <begin position="2"/>
        <end position="30"/>
    </location>
</feature>
<keyword evidence="12" id="KW-1185">Reference proteome</keyword>
<evidence type="ECO:0000256" key="2">
    <source>
        <dbReference type="ARBA" id="ARBA00022801"/>
    </source>
</evidence>
<comment type="caution">
    <text evidence="11">The sequence shown here is derived from an EMBL/GenBank/DDBJ whole genome shotgun (WGS) entry which is preliminary data.</text>
</comment>
<dbReference type="Pfam" id="PF00270">
    <property type="entry name" value="DEAD"/>
    <property type="match status" value="1"/>
</dbReference>
<feature type="domain" description="Helicase ATP-binding" evidence="8">
    <location>
        <begin position="33"/>
        <end position="208"/>
    </location>
</feature>
<dbReference type="InterPro" id="IPR011545">
    <property type="entry name" value="DEAD/DEAH_box_helicase_dom"/>
</dbReference>
<dbReference type="SMART" id="SM00487">
    <property type="entry name" value="DEXDc"/>
    <property type="match status" value="1"/>
</dbReference>
<feature type="domain" description="DEAD-box RNA helicase Q" evidence="10">
    <location>
        <begin position="2"/>
        <end position="30"/>
    </location>
</feature>
<feature type="domain" description="Helicase C-terminal" evidence="9">
    <location>
        <begin position="231"/>
        <end position="385"/>
    </location>
</feature>
<dbReference type="InterPro" id="IPR027417">
    <property type="entry name" value="P-loop_NTPase"/>
</dbReference>
<dbReference type="GO" id="GO:0016787">
    <property type="term" value="F:hydrolase activity"/>
    <property type="evidence" value="ECO:0007669"/>
    <property type="project" value="UniProtKB-KW"/>
</dbReference>
<sequence>MTQFNELGLAESVLRAVEAEGYTIPTPIQAEVIPAVLAGRDVLGTAQTGTGKTAAYVLPLLSRIADERRAPRPKTCTTLILAPTRELANQIVEAIRTYGRKIRPSVALVVGGVRPGPQIRQMAGGVDILVATPGRLEDHMSTGVIRLDGVANIILDEADQMMDMGFMPAIRRILQKVPADPQTILLSATMPRQIRALAQDFLNDPAEIAVAQADRPAERIAQEVVYVDARDKRQRLVELIEDRQVGRAIVFARTKHGAEKLSTYLEKAGIASTAIHGNKNQSQREKALSRFRDGKVAVLVATDVAARGIDVDGITHVINFELPNVPEAYVHRIGRTARAGASGIAISFCDGEERGLLRDIERVIGGTFNDAGELTDTPPAPRRERSGPGKTRKPGGQRGANHRKGGPRPPRGSHDGGDRRESRGGEGRGPARPRRQKISA</sequence>
<dbReference type="InterPro" id="IPR044742">
    <property type="entry name" value="DEAD/DEAH_RhlB"/>
</dbReference>
<keyword evidence="3 11" id="KW-0347">Helicase</keyword>
<dbReference type="PANTHER" id="PTHR47959">
    <property type="entry name" value="ATP-DEPENDENT RNA HELICASE RHLE-RELATED"/>
    <property type="match status" value="1"/>
</dbReference>
<reference evidence="11 12" key="1">
    <citation type="submission" date="2017-11" db="EMBL/GenBank/DDBJ databases">
        <title>Draft genome sequence of Rhizobiales bacterium SY3-13.</title>
        <authorList>
            <person name="Sun C."/>
        </authorList>
    </citation>
    <scope>NUCLEOTIDE SEQUENCE [LARGE SCALE GENOMIC DNA]</scope>
    <source>
        <strain evidence="11 12">SY3-13</strain>
    </source>
</reference>
<evidence type="ECO:0000256" key="7">
    <source>
        <dbReference type="SAM" id="MobiDB-lite"/>
    </source>
</evidence>
<dbReference type="CDD" id="cd18787">
    <property type="entry name" value="SF2_C_DEAD"/>
    <property type="match status" value="1"/>
</dbReference>
<dbReference type="PANTHER" id="PTHR47959:SF13">
    <property type="entry name" value="ATP-DEPENDENT RNA HELICASE RHLE"/>
    <property type="match status" value="1"/>
</dbReference>
<keyword evidence="1" id="KW-0547">Nucleotide-binding</keyword>
<protein>
    <submittedName>
        <fullName evidence="11">DEAD/DEAH box helicase</fullName>
    </submittedName>
</protein>
<evidence type="ECO:0000259" key="8">
    <source>
        <dbReference type="PROSITE" id="PS51192"/>
    </source>
</evidence>
<dbReference type="OrthoDB" id="9805696at2"/>
<dbReference type="GO" id="GO:0005524">
    <property type="term" value="F:ATP binding"/>
    <property type="evidence" value="ECO:0007669"/>
    <property type="project" value="UniProtKB-KW"/>
</dbReference>
<feature type="compositionally biased region" description="Basic residues" evidence="7">
    <location>
        <begin position="390"/>
        <end position="406"/>
    </location>
</feature>
<dbReference type="PROSITE" id="PS51194">
    <property type="entry name" value="HELICASE_CTER"/>
    <property type="match status" value="1"/>
</dbReference>
<organism evidence="11 12">
    <name type="scientific">Minwuia thermotolerans</name>
    <dbReference type="NCBI Taxonomy" id="2056226"/>
    <lineage>
        <taxon>Bacteria</taxon>
        <taxon>Pseudomonadati</taxon>
        <taxon>Pseudomonadota</taxon>
        <taxon>Alphaproteobacteria</taxon>
        <taxon>Minwuiales</taxon>
        <taxon>Minwuiaceae</taxon>
        <taxon>Minwuia</taxon>
    </lineage>
</organism>
<name>A0A2M9FVG7_9PROT</name>
<evidence type="ECO:0000313" key="11">
    <source>
        <dbReference type="EMBL" id="PJK27419.1"/>
    </source>
</evidence>
<evidence type="ECO:0000259" key="9">
    <source>
        <dbReference type="PROSITE" id="PS51194"/>
    </source>
</evidence>
<dbReference type="InterPro" id="IPR050079">
    <property type="entry name" value="DEAD_box_RNA_helicase"/>
</dbReference>
<dbReference type="RefSeq" id="WP_109794812.1">
    <property type="nucleotide sequence ID" value="NZ_PHIG01000064.1"/>
</dbReference>